<evidence type="ECO:0000313" key="2">
    <source>
        <dbReference type="EMBL" id="JAT47026.1"/>
    </source>
</evidence>
<protein>
    <submittedName>
        <fullName evidence="2">ATP-dependent helicase/deoxyribonuclease subunit B</fullName>
    </submittedName>
</protein>
<dbReference type="GO" id="GO:0004386">
    <property type="term" value="F:helicase activity"/>
    <property type="evidence" value="ECO:0007669"/>
    <property type="project" value="UniProtKB-KW"/>
</dbReference>
<dbReference type="AlphaFoldDB" id="A0A1D1XXA4"/>
<feature type="transmembrane region" description="Helical" evidence="1">
    <location>
        <begin position="90"/>
        <end position="108"/>
    </location>
</feature>
<keyword evidence="2" id="KW-0347">Helicase</keyword>
<accession>A0A1D1XXA4</accession>
<name>A0A1D1XXA4_9ARAE</name>
<feature type="non-terminal residue" evidence="2">
    <location>
        <position position="1"/>
    </location>
</feature>
<gene>
    <name evidence="2" type="primary">rexB_4</name>
    <name evidence="2" type="ORF">g.21338</name>
</gene>
<organism evidence="2">
    <name type="scientific">Anthurium amnicola</name>
    <dbReference type="NCBI Taxonomy" id="1678845"/>
    <lineage>
        <taxon>Eukaryota</taxon>
        <taxon>Viridiplantae</taxon>
        <taxon>Streptophyta</taxon>
        <taxon>Embryophyta</taxon>
        <taxon>Tracheophyta</taxon>
        <taxon>Spermatophyta</taxon>
        <taxon>Magnoliopsida</taxon>
        <taxon>Liliopsida</taxon>
        <taxon>Araceae</taxon>
        <taxon>Pothoideae</taxon>
        <taxon>Potheae</taxon>
        <taxon>Anthurium</taxon>
    </lineage>
</organism>
<proteinExistence type="predicted"/>
<keyword evidence="2" id="KW-0378">Hydrolase</keyword>
<dbReference type="EMBL" id="GDJX01020910">
    <property type="protein sequence ID" value="JAT47026.1"/>
    <property type="molecule type" value="Transcribed_RNA"/>
</dbReference>
<keyword evidence="2" id="KW-0067">ATP-binding</keyword>
<keyword evidence="1" id="KW-0472">Membrane</keyword>
<evidence type="ECO:0000256" key="1">
    <source>
        <dbReference type="SAM" id="Phobius"/>
    </source>
</evidence>
<reference evidence="2" key="1">
    <citation type="submission" date="2015-07" db="EMBL/GenBank/DDBJ databases">
        <title>Transcriptome Assembly of Anthurium amnicola.</title>
        <authorList>
            <person name="Suzuki J."/>
        </authorList>
    </citation>
    <scope>NUCLEOTIDE SEQUENCE</scope>
</reference>
<sequence length="373" mass="42656">QKIIISMTNTKFSEESDHKYTTFHYIDKDKETVQQLRVRRNQNINQPHQDSIIQPPSPSNNDESNNLENFYKFIIDKFSQLSQLSRSTKIGLFIITTLILSTTFYLITPEDMPSPFFRKFAHTTKSTFEDINSVELPASSILTQHTVTSRNAANMVQNSPAFKDHGSQIAAGLRDFGDKITIAGRHLQNMYNKGSTIYKSFDIEIEAMMNRLNMNLKKGEAKYFKNKLNKLINKIKDFRQLVETTQSSIVNAEETRHDTEGYIIDGLREAEKFINSDSNENPQHAVELTRARKELAFVTNLLGHLDSTAVHLDKIRNILSNYEDKLLNVEAELSSSGRDDDGIFEVTKEDLKYLKLAVEVLKASHHKFDGLSN</sequence>
<keyword evidence="2" id="KW-0547">Nucleotide-binding</keyword>
<keyword evidence="1" id="KW-0812">Transmembrane</keyword>
<keyword evidence="1" id="KW-1133">Transmembrane helix</keyword>